<evidence type="ECO:0000313" key="1">
    <source>
        <dbReference type="EMBL" id="KAJ8352306.1"/>
    </source>
</evidence>
<organism evidence="1 2">
    <name type="scientific">Synaphobranchus kaupii</name>
    <name type="common">Kaup's arrowtooth eel</name>
    <dbReference type="NCBI Taxonomy" id="118154"/>
    <lineage>
        <taxon>Eukaryota</taxon>
        <taxon>Metazoa</taxon>
        <taxon>Chordata</taxon>
        <taxon>Craniata</taxon>
        <taxon>Vertebrata</taxon>
        <taxon>Euteleostomi</taxon>
        <taxon>Actinopterygii</taxon>
        <taxon>Neopterygii</taxon>
        <taxon>Teleostei</taxon>
        <taxon>Anguilliformes</taxon>
        <taxon>Synaphobranchidae</taxon>
        <taxon>Synaphobranchus</taxon>
    </lineage>
</organism>
<comment type="caution">
    <text evidence="1">The sequence shown here is derived from an EMBL/GenBank/DDBJ whole genome shotgun (WGS) entry which is preliminary data.</text>
</comment>
<reference evidence="1" key="1">
    <citation type="journal article" date="2023" name="Science">
        <title>Genome structures resolve the early diversification of teleost fishes.</title>
        <authorList>
            <person name="Parey E."/>
            <person name="Louis A."/>
            <person name="Montfort J."/>
            <person name="Bouchez O."/>
            <person name="Roques C."/>
            <person name="Iampietro C."/>
            <person name="Lluch J."/>
            <person name="Castinel A."/>
            <person name="Donnadieu C."/>
            <person name="Desvignes T."/>
            <person name="Floi Bucao C."/>
            <person name="Jouanno E."/>
            <person name="Wen M."/>
            <person name="Mejri S."/>
            <person name="Dirks R."/>
            <person name="Jansen H."/>
            <person name="Henkel C."/>
            <person name="Chen W.J."/>
            <person name="Zahm M."/>
            <person name="Cabau C."/>
            <person name="Klopp C."/>
            <person name="Thompson A.W."/>
            <person name="Robinson-Rechavi M."/>
            <person name="Braasch I."/>
            <person name="Lecointre G."/>
            <person name="Bobe J."/>
            <person name="Postlethwait J.H."/>
            <person name="Berthelot C."/>
            <person name="Roest Crollius H."/>
            <person name="Guiguen Y."/>
        </authorList>
    </citation>
    <scope>NUCLEOTIDE SEQUENCE</scope>
    <source>
        <strain evidence="1">WJC10195</strain>
    </source>
</reference>
<dbReference type="EMBL" id="JAINUF010000008">
    <property type="protein sequence ID" value="KAJ8352306.1"/>
    <property type="molecule type" value="Genomic_DNA"/>
</dbReference>
<dbReference type="Proteomes" id="UP001152622">
    <property type="component" value="Chromosome 8"/>
</dbReference>
<accession>A0A9Q1F6Z1</accession>
<dbReference type="AlphaFoldDB" id="A0A9Q1F6Z1"/>
<evidence type="ECO:0000313" key="2">
    <source>
        <dbReference type="Proteomes" id="UP001152622"/>
    </source>
</evidence>
<sequence>MTAKLTANSATRTYGPTWKYLKDHNETKKHKMRCLPAVKAFTKLEESALSPEKKQVVLTRCMDLLKELLVQYQMRLPASMELLWKLELLCPASVVSNRSPVQVA</sequence>
<dbReference type="OrthoDB" id="6508505at2759"/>
<keyword evidence="2" id="KW-1185">Reference proteome</keyword>
<gene>
    <name evidence="1" type="ORF">SKAU_G00237820</name>
</gene>
<proteinExistence type="predicted"/>
<name>A0A9Q1F6Z1_SYNKA</name>
<protein>
    <submittedName>
        <fullName evidence="1">Uncharacterized protein</fullName>
    </submittedName>
</protein>